<evidence type="ECO:0000313" key="2">
    <source>
        <dbReference type="Proteomes" id="UP000001803"/>
    </source>
</evidence>
<dbReference type="Pfam" id="PF05540">
    <property type="entry name" value="Serpulina_VSP"/>
    <property type="match status" value="1"/>
</dbReference>
<organism evidence="1 2">
    <name type="scientific">Brachyspira hyodysenteriae (strain ATCC 49526 / WA1)</name>
    <dbReference type="NCBI Taxonomy" id="565034"/>
    <lineage>
        <taxon>Bacteria</taxon>
        <taxon>Pseudomonadati</taxon>
        <taxon>Spirochaetota</taxon>
        <taxon>Spirochaetia</taxon>
        <taxon>Brachyspirales</taxon>
        <taxon>Brachyspiraceae</taxon>
        <taxon>Brachyspira</taxon>
    </lineage>
</organism>
<keyword evidence="2" id="KW-1185">Reference proteome</keyword>
<dbReference type="Proteomes" id="UP000001803">
    <property type="component" value="Chromosome"/>
</dbReference>
<dbReference type="STRING" id="565034.BHWA1_01457"/>
<evidence type="ECO:0000313" key="1">
    <source>
        <dbReference type="EMBL" id="ACN83929.1"/>
    </source>
</evidence>
<accession>A0A3B6V9W2</accession>
<gene>
    <name evidence="1" type="primary">vspB</name>
    <name evidence="1" type="ordered locus">BHWA1_01457</name>
</gene>
<proteinExistence type="predicted"/>
<dbReference type="EMBL" id="CP001357">
    <property type="protein sequence ID" value="ACN83929.1"/>
    <property type="molecule type" value="Genomic_DNA"/>
</dbReference>
<dbReference type="KEGG" id="bhy:BHWA1_01457"/>
<dbReference type="AlphaFoldDB" id="A0A3B6V9W2"/>
<dbReference type="InterPro" id="IPR008838">
    <property type="entry name" value="Variable_surface_protein_TREHY"/>
</dbReference>
<sequence>MYGDQDDWIDFLTDGNQFRARMDQLGFVLGNSTIKGTFGFRSQSLSTQLGYILAIYKDYTYLGATISGGIGYTSEAFSIGLGYNYTTPLPISYNFGSHTPVLMINALNDNLRIVIPVQILVHDGNMNMTDNINYLYNFLGISTDTQIRYYTGIDAFNEIRLYVKYGQLGYKGGSYTDKSYDEEFFARSFGFETRFYFLNTAVGNVTINPFIKVAYNTALHGFSTMVRSLDSVIEEIEGYSSDRTAKAAGNINAKWDKNPYDVTVQAVLGVTANSDIVSLYVEPSLGYRAKYLGKLTYEDPDGKVNFDFKVNHYLSWGAYAELYITPVKDLEWYFEMDVNNSDSDSTGIPVSFASTTGITWYLPEF</sequence>
<reference evidence="1 2" key="1">
    <citation type="journal article" date="2009" name="PLoS ONE">
        <title>Genome sequence of the pathogenic intestinal spirochete Brachyspira hyodysenteriae reveals adaptations to its lifestyle in the porcine large intestine.</title>
        <authorList>
            <person name="Bellgard M.I."/>
            <person name="Wanchanthuek P."/>
            <person name="La T."/>
            <person name="Ryan K."/>
            <person name="Moolhuijzen P."/>
            <person name="Albertyn Z."/>
            <person name="Shaban B."/>
            <person name="Motro Y."/>
            <person name="Dunn D.S."/>
            <person name="Schibeci D."/>
            <person name="Hunter A."/>
            <person name="Barrero R."/>
            <person name="Phillips N.D."/>
            <person name="Hampson D.J."/>
        </authorList>
    </citation>
    <scope>NUCLEOTIDE SEQUENCE [LARGE SCALE GENOMIC DNA]</scope>
    <source>
        <strain evidence="2">ATCC 49526 / WA1</strain>
    </source>
</reference>
<protein>
    <submittedName>
        <fullName evidence="1">Variable surface protein-VspB</fullName>
    </submittedName>
</protein>
<name>A0A3B6V9W2_BRAHW</name>